<dbReference type="GO" id="GO:0045596">
    <property type="term" value="P:negative regulation of cell differentiation"/>
    <property type="evidence" value="ECO:0007669"/>
    <property type="project" value="InterPro"/>
</dbReference>
<protein>
    <submittedName>
        <fullName evidence="5">PRAME family member 27-like</fullName>
    </submittedName>
</protein>
<evidence type="ECO:0000256" key="1">
    <source>
        <dbReference type="ARBA" id="ARBA00009608"/>
    </source>
</evidence>
<evidence type="ECO:0000313" key="5">
    <source>
        <dbReference type="RefSeq" id="XP_004648018.2"/>
    </source>
</evidence>
<dbReference type="GeneID" id="101568270"/>
<keyword evidence="2" id="KW-0433">Leucine-rich repeat</keyword>
<dbReference type="RefSeq" id="XP_004648018.2">
    <property type="nucleotide sequence ID" value="XM_004647961.2"/>
</dbReference>
<dbReference type="InterPro" id="IPR032675">
    <property type="entry name" value="LRR_dom_sf"/>
</dbReference>
<dbReference type="AlphaFoldDB" id="A0A6P3FVR1"/>
<accession>A0A6P3FVR1</accession>
<evidence type="ECO:0000256" key="3">
    <source>
        <dbReference type="ARBA" id="ARBA00022737"/>
    </source>
</evidence>
<sequence>MSTQPPRALLELAIESLMRNEVLAIEAVEYLPGELFPRVFMEAFIRGHTEVLKAMVLSWPFPSLPLGALMSIREPETLEPKEDVVRVNKMMLQTVLDGLDVLLNQKVSSSRMKLQVLDMRIIHQNFWRVWAGNELEACSSKAMRRTRREKTGTRETNKILSVLLDLWLSQEYQCPVASYLIKWVQERKDLVQLECKKLCITTMCFPLYIELLEMLNLDFVQELDLGYCWSLFILSDFAPFLGQMQNLHKITLSGISEPAFIALEKKKLLITRITSQFLKFHCLKEIHMDCVSFLEGHLDQVLRCLVSPLETLSVTHWQFSHSDWNHLSCSEQIRQLKQLDLSCINLSDFSPEPLRILLDNVSATLTTLYLENCRITDAQVCAFLPSLSSCSQLTAFCFVRNFMSVDTMKNLLSHTARLSNLALELYSPPREVHVPRNAPEKHTSTSFLAQIAQKFR</sequence>
<dbReference type="GO" id="GO:0005737">
    <property type="term" value="C:cytoplasm"/>
    <property type="evidence" value="ECO:0007669"/>
    <property type="project" value="TreeGrafter"/>
</dbReference>
<dbReference type="GO" id="GO:0043066">
    <property type="term" value="P:negative regulation of apoptotic process"/>
    <property type="evidence" value="ECO:0007669"/>
    <property type="project" value="InterPro"/>
</dbReference>
<dbReference type="SUPFAM" id="SSF52047">
    <property type="entry name" value="RNI-like"/>
    <property type="match status" value="1"/>
</dbReference>
<dbReference type="InParanoid" id="A0A6P3FVR1"/>
<keyword evidence="4" id="KW-1185">Reference proteome</keyword>
<name>A0A6P3FVR1_OCTDE</name>
<reference evidence="5" key="1">
    <citation type="submission" date="2025-08" db="UniProtKB">
        <authorList>
            <consortium name="RefSeq"/>
        </authorList>
    </citation>
    <scope>IDENTIFICATION</scope>
</reference>
<proteinExistence type="inferred from homology"/>
<dbReference type="PIRSF" id="PIRSF038286">
    <property type="entry name" value="PRAME"/>
    <property type="match status" value="1"/>
</dbReference>
<evidence type="ECO:0000256" key="2">
    <source>
        <dbReference type="ARBA" id="ARBA00022614"/>
    </source>
</evidence>
<dbReference type="OrthoDB" id="9709435at2759"/>
<dbReference type="GO" id="GO:0008284">
    <property type="term" value="P:positive regulation of cell population proliferation"/>
    <property type="evidence" value="ECO:0007669"/>
    <property type="project" value="InterPro"/>
</dbReference>
<evidence type="ECO:0000313" key="4">
    <source>
        <dbReference type="Proteomes" id="UP000515203"/>
    </source>
</evidence>
<dbReference type="Gene3D" id="3.80.10.10">
    <property type="entry name" value="Ribonuclease Inhibitor"/>
    <property type="match status" value="1"/>
</dbReference>
<dbReference type="InterPro" id="IPR050694">
    <property type="entry name" value="LRRC14/PRAME"/>
</dbReference>
<organism evidence="4 5">
    <name type="scientific">Octodon degus</name>
    <name type="common">Degu</name>
    <name type="synonym">Sciurus degus</name>
    <dbReference type="NCBI Taxonomy" id="10160"/>
    <lineage>
        <taxon>Eukaryota</taxon>
        <taxon>Metazoa</taxon>
        <taxon>Chordata</taxon>
        <taxon>Craniata</taxon>
        <taxon>Vertebrata</taxon>
        <taxon>Euteleostomi</taxon>
        <taxon>Mammalia</taxon>
        <taxon>Eutheria</taxon>
        <taxon>Euarchontoglires</taxon>
        <taxon>Glires</taxon>
        <taxon>Rodentia</taxon>
        <taxon>Hystricomorpha</taxon>
        <taxon>Octodontidae</taxon>
        <taxon>Octodon</taxon>
    </lineage>
</organism>
<dbReference type="PANTHER" id="PTHR14224:SF19">
    <property type="entry name" value="PRAME FAMILY MEMBER 11-RELATED"/>
    <property type="match status" value="1"/>
</dbReference>
<keyword evidence="3" id="KW-0677">Repeat</keyword>
<comment type="similarity">
    <text evidence="1">Belongs to the PRAME family.</text>
</comment>
<dbReference type="Proteomes" id="UP000515203">
    <property type="component" value="Unplaced"/>
</dbReference>
<gene>
    <name evidence="5" type="primary">LOC101568270</name>
</gene>
<dbReference type="InterPro" id="IPR026271">
    <property type="entry name" value="PRAME"/>
</dbReference>
<dbReference type="GO" id="GO:0045892">
    <property type="term" value="P:negative regulation of DNA-templated transcription"/>
    <property type="evidence" value="ECO:0007669"/>
    <property type="project" value="InterPro"/>
</dbReference>
<dbReference type="PANTHER" id="PTHR14224">
    <property type="entry name" value="SIMILAR TO PREFERENTIALLY EXPRESSED ANTIGEN IN MELANOMA-LIKE 3"/>
    <property type="match status" value="1"/>
</dbReference>